<reference evidence="6 7" key="2">
    <citation type="journal article" date="2017" name="Genome Biol.">
        <title>New reference genome sequences of hot pepper reveal the massive evolution of plant disease-resistance genes by retroduplication.</title>
        <authorList>
            <person name="Kim S."/>
            <person name="Park J."/>
            <person name="Yeom S.I."/>
            <person name="Kim Y.M."/>
            <person name="Seo E."/>
            <person name="Kim K.T."/>
            <person name="Kim M.S."/>
            <person name="Lee J.M."/>
            <person name="Cheong K."/>
            <person name="Shin H.S."/>
            <person name="Kim S.B."/>
            <person name="Han K."/>
            <person name="Lee J."/>
            <person name="Park M."/>
            <person name="Lee H.A."/>
            <person name="Lee H.Y."/>
            <person name="Lee Y."/>
            <person name="Oh S."/>
            <person name="Lee J.H."/>
            <person name="Choi E."/>
            <person name="Choi E."/>
            <person name="Lee S.E."/>
            <person name="Jeon J."/>
            <person name="Kim H."/>
            <person name="Choi G."/>
            <person name="Song H."/>
            <person name="Lee J."/>
            <person name="Lee S.C."/>
            <person name="Kwon J.K."/>
            <person name="Lee H.Y."/>
            <person name="Koo N."/>
            <person name="Hong Y."/>
            <person name="Kim R.W."/>
            <person name="Kang W.H."/>
            <person name="Huh J.H."/>
            <person name="Kang B.C."/>
            <person name="Yang T.J."/>
            <person name="Lee Y.H."/>
            <person name="Bennetzen J.L."/>
            <person name="Choi D."/>
        </authorList>
    </citation>
    <scope>NUCLEOTIDE SEQUENCE [LARGE SCALE GENOMIC DNA]</scope>
    <source>
        <strain evidence="7">cv. CM334</strain>
    </source>
</reference>
<keyword evidence="7" id="KW-1185">Reference proteome</keyword>
<evidence type="ECO:0000256" key="2">
    <source>
        <dbReference type="ARBA" id="ARBA00005436"/>
    </source>
</evidence>
<comment type="similarity">
    <text evidence="2">Belongs to the eukaryotic ribosomal protein P1/P2 family.</text>
</comment>
<dbReference type="AlphaFoldDB" id="A0A2G2Z9P7"/>
<dbReference type="GO" id="GO:0030906">
    <property type="term" value="C:retromer, cargo-selective complex"/>
    <property type="evidence" value="ECO:0007669"/>
    <property type="project" value="InterPro"/>
</dbReference>
<comment type="caution">
    <text evidence="6">The sequence shown here is derived from an EMBL/GenBank/DDBJ whole genome shotgun (WGS) entry which is preliminary data.</text>
</comment>
<evidence type="ECO:0000256" key="1">
    <source>
        <dbReference type="ARBA" id="ARBA00003362"/>
    </source>
</evidence>
<dbReference type="PANTHER" id="PTHR11099">
    <property type="entry name" value="VACUOLAR SORTING PROTEIN 35"/>
    <property type="match status" value="1"/>
</dbReference>
<dbReference type="InterPro" id="IPR044076">
    <property type="entry name" value="Ribosomal_P2"/>
</dbReference>
<dbReference type="GO" id="GO:0005770">
    <property type="term" value="C:late endosome"/>
    <property type="evidence" value="ECO:0000318"/>
    <property type="project" value="GO_Central"/>
</dbReference>
<dbReference type="Pfam" id="PF03635">
    <property type="entry name" value="Vps35"/>
    <property type="match status" value="1"/>
</dbReference>
<dbReference type="PANTHER" id="PTHR11099:SF6">
    <property type="entry name" value="VACUOLAR PROTEIN SORTING-ASSOCIATED PROTEIN 35B"/>
    <property type="match status" value="1"/>
</dbReference>
<accession>A0A2G2Z9P7</accession>
<keyword evidence="4 6" id="KW-0689">Ribosomal protein</keyword>
<dbReference type="GO" id="GO:0030904">
    <property type="term" value="C:retromer complex"/>
    <property type="evidence" value="ECO:0000318"/>
    <property type="project" value="GO_Central"/>
</dbReference>
<dbReference type="Gene3D" id="1.10.10.1410">
    <property type="match status" value="1"/>
</dbReference>
<dbReference type="STRING" id="4072.A0A2G2Z9P7"/>
<dbReference type="GO" id="GO:0002182">
    <property type="term" value="P:cytoplasmic translational elongation"/>
    <property type="evidence" value="ECO:0007669"/>
    <property type="project" value="InterPro"/>
</dbReference>
<keyword evidence="5" id="KW-0687">Ribonucleoprotein</keyword>
<sequence length="405" mass="44434">MLAAVGAEGEDDRIQLVLSEVKGKDITELIASSKEKLASVPFGGVGNPAIASISKVEFLDVLSQIEGIDLDLYKHTVFLRVLEKVINCKDEIAQGYLMDCIKVFPDEYHSGISCMEIASPESLVQHQVVTDLRSSELSSTQMQLVDTGQECFSPGFLLSVKSWPAEIKARYVDMDTLETCLLKVTVTANLGMLLTPVARYIYSFRLAGILLILSYFHSRKSEGLDTNLTVITFQIFMARFISGLLIGIDDFFCAVGAAKIHVSRSAFLVSTRLIFSVGIGEQIGDKILFCFRLSALKWHPDKHQSPSQFSKEIGRPCTLLRNSGSQSHSCIDRNGSSGMCRDVGARLNFVNGTQFLSSVESIVDLKSRLKSSADVQHLSSFATVIVIKISIVPINSSIQDMVSQT</sequence>
<gene>
    <name evidence="6" type="ORF">T459_16657</name>
</gene>
<dbReference type="InterPro" id="IPR038716">
    <property type="entry name" value="P1/P2_N_sf"/>
</dbReference>
<evidence type="ECO:0000256" key="4">
    <source>
        <dbReference type="ARBA" id="ARBA00022980"/>
    </source>
</evidence>
<organism evidence="6 7">
    <name type="scientific">Capsicum annuum</name>
    <name type="common">Capsicum pepper</name>
    <dbReference type="NCBI Taxonomy" id="4072"/>
    <lineage>
        <taxon>Eukaryota</taxon>
        <taxon>Viridiplantae</taxon>
        <taxon>Streptophyta</taxon>
        <taxon>Embryophyta</taxon>
        <taxon>Tracheophyta</taxon>
        <taxon>Spermatophyta</taxon>
        <taxon>Magnoliopsida</taxon>
        <taxon>eudicotyledons</taxon>
        <taxon>Gunneridae</taxon>
        <taxon>Pentapetalae</taxon>
        <taxon>asterids</taxon>
        <taxon>lamiids</taxon>
        <taxon>Solanales</taxon>
        <taxon>Solanaceae</taxon>
        <taxon>Solanoideae</taxon>
        <taxon>Capsiceae</taxon>
        <taxon>Capsicum</taxon>
    </lineage>
</organism>
<evidence type="ECO:0000256" key="5">
    <source>
        <dbReference type="ARBA" id="ARBA00023274"/>
    </source>
</evidence>
<protein>
    <submittedName>
        <fullName evidence="6">60S acidic ribosomal protein P2</fullName>
    </submittedName>
</protein>
<proteinExistence type="inferred from homology"/>
<dbReference type="CDD" id="cd05833">
    <property type="entry name" value="Ribosomal_P2"/>
    <property type="match status" value="1"/>
</dbReference>
<comment type="function">
    <text evidence="1">Plays an important role in the elongation step of protein synthesis.</text>
</comment>
<evidence type="ECO:0000256" key="3">
    <source>
        <dbReference type="ARBA" id="ARBA00011266"/>
    </source>
</evidence>
<reference evidence="6 7" key="1">
    <citation type="journal article" date="2014" name="Nat. Genet.">
        <title>Genome sequence of the hot pepper provides insights into the evolution of pungency in Capsicum species.</title>
        <authorList>
            <person name="Kim S."/>
            <person name="Park M."/>
            <person name="Yeom S.I."/>
            <person name="Kim Y.M."/>
            <person name="Lee J.M."/>
            <person name="Lee H.A."/>
            <person name="Seo E."/>
            <person name="Choi J."/>
            <person name="Cheong K."/>
            <person name="Kim K.T."/>
            <person name="Jung K."/>
            <person name="Lee G.W."/>
            <person name="Oh S.K."/>
            <person name="Bae C."/>
            <person name="Kim S.B."/>
            <person name="Lee H.Y."/>
            <person name="Kim S.Y."/>
            <person name="Kim M.S."/>
            <person name="Kang B.C."/>
            <person name="Jo Y.D."/>
            <person name="Yang H.B."/>
            <person name="Jeong H.J."/>
            <person name="Kang W.H."/>
            <person name="Kwon J.K."/>
            <person name="Shin C."/>
            <person name="Lim J.Y."/>
            <person name="Park J.H."/>
            <person name="Huh J.H."/>
            <person name="Kim J.S."/>
            <person name="Kim B.D."/>
            <person name="Cohen O."/>
            <person name="Paran I."/>
            <person name="Suh M.C."/>
            <person name="Lee S.B."/>
            <person name="Kim Y.K."/>
            <person name="Shin Y."/>
            <person name="Noh S.J."/>
            <person name="Park J."/>
            <person name="Seo Y.S."/>
            <person name="Kwon S.Y."/>
            <person name="Kim H.A."/>
            <person name="Park J.M."/>
            <person name="Kim H.J."/>
            <person name="Choi S.B."/>
            <person name="Bosland P.W."/>
            <person name="Reeves G."/>
            <person name="Jo S.H."/>
            <person name="Lee B.W."/>
            <person name="Cho H.T."/>
            <person name="Choi H.S."/>
            <person name="Lee M.S."/>
            <person name="Yu Y."/>
            <person name="Do Choi Y."/>
            <person name="Park B.S."/>
            <person name="van Deynze A."/>
            <person name="Ashrafi H."/>
            <person name="Hill T."/>
            <person name="Kim W.T."/>
            <person name="Pai H.S."/>
            <person name="Ahn H.K."/>
            <person name="Yeam I."/>
            <person name="Giovannoni J.J."/>
            <person name="Rose J.K."/>
            <person name="Sorensen I."/>
            <person name="Lee S.J."/>
            <person name="Kim R.W."/>
            <person name="Choi I.Y."/>
            <person name="Choi B.S."/>
            <person name="Lim J.S."/>
            <person name="Lee Y.H."/>
            <person name="Choi D."/>
        </authorList>
    </citation>
    <scope>NUCLEOTIDE SEQUENCE [LARGE SCALE GENOMIC DNA]</scope>
    <source>
        <strain evidence="7">cv. CM334</strain>
    </source>
</reference>
<dbReference type="GO" id="GO:0042147">
    <property type="term" value="P:retrograde transport, endosome to Golgi"/>
    <property type="evidence" value="ECO:0000318"/>
    <property type="project" value="GO_Central"/>
</dbReference>
<dbReference type="GO" id="GO:0003735">
    <property type="term" value="F:structural constituent of ribosome"/>
    <property type="evidence" value="ECO:0007669"/>
    <property type="project" value="InterPro"/>
</dbReference>
<comment type="subunit">
    <text evidence="3">P1 and P2 exist as dimers at the large ribosomal subunit.</text>
</comment>
<dbReference type="EMBL" id="AYRZ02000006">
    <property type="protein sequence ID" value="PHT78605.1"/>
    <property type="molecule type" value="Genomic_DNA"/>
</dbReference>
<name>A0A2G2Z9P7_CAPAN</name>
<evidence type="ECO:0000313" key="6">
    <source>
        <dbReference type="EMBL" id="PHT78605.1"/>
    </source>
</evidence>
<dbReference type="InterPro" id="IPR005378">
    <property type="entry name" value="Vps35"/>
</dbReference>
<dbReference type="GO" id="GO:0022625">
    <property type="term" value="C:cytosolic large ribosomal subunit"/>
    <property type="evidence" value="ECO:0007669"/>
    <property type="project" value="InterPro"/>
</dbReference>
<evidence type="ECO:0000313" key="7">
    <source>
        <dbReference type="Proteomes" id="UP000222542"/>
    </source>
</evidence>
<dbReference type="GO" id="GO:0006886">
    <property type="term" value="P:intracellular protein transport"/>
    <property type="evidence" value="ECO:0000318"/>
    <property type="project" value="GO_Central"/>
</dbReference>
<dbReference type="Proteomes" id="UP000222542">
    <property type="component" value="Unassembled WGS sequence"/>
</dbReference>
<dbReference type="Gramene" id="PHT78605">
    <property type="protein sequence ID" value="PHT78605"/>
    <property type="gene ID" value="T459_16657"/>
</dbReference>